<reference evidence="2 3" key="1">
    <citation type="submission" date="2016-10" db="EMBL/GenBank/DDBJ databases">
        <authorList>
            <person name="de Groot N.N."/>
        </authorList>
    </citation>
    <scope>NUCLEOTIDE SEQUENCE [LARGE SCALE GENOMIC DNA]</scope>
    <source>
        <strain evidence="2 3">DSM 44993</strain>
    </source>
</reference>
<dbReference type="Pfam" id="PF04213">
    <property type="entry name" value="HtaA"/>
    <property type="match status" value="1"/>
</dbReference>
<dbReference type="AlphaFoldDB" id="A0A1H8PRZ0"/>
<dbReference type="STRING" id="394193.SAMN04489732_10135"/>
<evidence type="ECO:0000313" key="2">
    <source>
        <dbReference type="EMBL" id="SEO44313.1"/>
    </source>
</evidence>
<organism evidence="2 3">
    <name type="scientific">Amycolatopsis saalfeldensis</name>
    <dbReference type="NCBI Taxonomy" id="394193"/>
    <lineage>
        <taxon>Bacteria</taxon>
        <taxon>Bacillati</taxon>
        <taxon>Actinomycetota</taxon>
        <taxon>Actinomycetes</taxon>
        <taxon>Pseudonocardiales</taxon>
        <taxon>Pseudonocardiaceae</taxon>
        <taxon>Amycolatopsis</taxon>
    </lineage>
</organism>
<keyword evidence="3" id="KW-1185">Reference proteome</keyword>
<sequence>MTDAPGDEPQEVVLPTYCLRWGVKSSFLGYVARMPDGRAYLGSGAAVNDRNELLFPLDAEAAAEDGLKFAFGGDVRFSGHYGLLFVQIAQPRVYVREGEAELTVVDSESKEPKRIRLATFTLTGPETEDGVDRWSATDVRLAPESVDLFGGSYQPGEPLEELTITVPHQEG</sequence>
<gene>
    <name evidence="2" type="ORF">SAMN04489732_10135</name>
</gene>
<evidence type="ECO:0000313" key="3">
    <source>
        <dbReference type="Proteomes" id="UP000198582"/>
    </source>
</evidence>
<feature type="domain" description="Htaa" evidence="1">
    <location>
        <begin position="19"/>
        <end position="165"/>
    </location>
</feature>
<dbReference type="InterPro" id="IPR007331">
    <property type="entry name" value="Htaa"/>
</dbReference>
<accession>A0A1H8PRZ0</accession>
<dbReference type="EMBL" id="FOEF01000001">
    <property type="protein sequence ID" value="SEO44313.1"/>
    <property type="molecule type" value="Genomic_DNA"/>
</dbReference>
<name>A0A1H8PRZ0_9PSEU</name>
<dbReference type="OrthoDB" id="7210788at2"/>
<dbReference type="Proteomes" id="UP000198582">
    <property type="component" value="Unassembled WGS sequence"/>
</dbReference>
<protein>
    <submittedName>
        <fullName evidence="2">Htaa protein</fullName>
    </submittedName>
</protein>
<proteinExistence type="predicted"/>
<dbReference type="RefSeq" id="WP_091610718.1">
    <property type="nucleotide sequence ID" value="NZ_FOEF01000001.1"/>
</dbReference>
<evidence type="ECO:0000259" key="1">
    <source>
        <dbReference type="Pfam" id="PF04213"/>
    </source>
</evidence>